<evidence type="ECO:0000259" key="2">
    <source>
        <dbReference type="PROSITE" id="PS50004"/>
    </source>
</evidence>
<organism evidence="3 4">
    <name type="scientific">Perilla frutescens var. hirtella</name>
    <name type="common">Perilla citriodora</name>
    <name type="synonym">Perilla setoyensis</name>
    <dbReference type="NCBI Taxonomy" id="608512"/>
    <lineage>
        <taxon>Eukaryota</taxon>
        <taxon>Viridiplantae</taxon>
        <taxon>Streptophyta</taxon>
        <taxon>Embryophyta</taxon>
        <taxon>Tracheophyta</taxon>
        <taxon>Spermatophyta</taxon>
        <taxon>Magnoliopsida</taxon>
        <taxon>eudicotyledons</taxon>
        <taxon>Gunneridae</taxon>
        <taxon>Pentapetalae</taxon>
        <taxon>asterids</taxon>
        <taxon>lamiids</taxon>
        <taxon>Lamiales</taxon>
        <taxon>Lamiaceae</taxon>
        <taxon>Nepetoideae</taxon>
        <taxon>Elsholtzieae</taxon>
        <taxon>Perilla</taxon>
    </lineage>
</organism>
<feature type="compositionally biased region" description="Basic residues" evidence="1">
    <location>
        <begin position="308"/>
        <end position="321"/>
    </location>
</feature>
<keyword evidence="4" id="KW-1185">Reference proteome</keyword>
<dbReference type="InterPro" id="IPR044750">
    <property type="entry name" value="C2_SRC2/BAP"/>
</dbReference>
<dbReference type="SMART" id="SM00239">
    <property type="entry name" value="C2"/>
    <property type="match status" value="1"/>
</dbReference>
<dbReference type="InterPro" id="IPR035892">
    <property type="entry name" value="C2_domain_sf"/>
</dbReference>
<dbReference type="EMBL" id="SDAM02000001">
    <property type="protein sequence ID" value="KAH6838111.1"/>
    <property type="molecule type" value="Genomic_DNA"/>
</dbReference>
<dbReference type="CDD" id="cd04051">
    <property type="entry name" value="C2_SRC2_like"/>
    <property type="match status" value="1"/>
</dbReference>
<dbReference type="PANTHER" id="PTHR32246:SF103">
    <property type="entry name" value="CALCIUM-DEPENDENT LIPID-BINDING (CALB DOMAIN) FAMILY PROTEIN"/>
    <property type="match status" value="1"/>
</dbReference>
<sequence>MSKVPFQLLELSLISAQDLALGSKDHSKNLKTYAVTWISPDRKLRTGTDQKGGNNPHWNQKFLFRVEDYQMDSESDSVMIEIYAVGWLKDTIIGSVSVLIRDLIPPSVRRERRVVALQVRRQSGRPQGILSMGVEVLDNTIKSMPLCTVLTGSTVGFQDICGGGKKGKGNGNQAIRLNRTMSDQTSLSRRPGEGKRKRNNSICNGSTLTGLGGGSVVNPGFDGGYGGGGGGGSMLNGSLCSDLGPSPSVVAIAISHGLYPLHEGPPPNPGSSVLEDWTVEAGSSVVEVQMKMEQWRLDRHQGYQKLGNGKKRQKKRNHRRRRTEEYGGDGDRRFSCFGNACGCEFTVVFGSGVNFGYNSIHNRYVTLNDP</sequence>
<evidence type="ECO:0000256" key="1">
    <source>
        <dbReference type="SAM" id="MobiDB-lite"/>
    </source>
</evidence>
<dbReference type="Gene3D" id="2.60.40.150">
    <property type="entry name" value="C2 domain"/>
    <property type="match status" value="1"/>
</dbReference>
<name>A0AAD4JQB2_PERFH</name>
<proteinExistence type="predicted"/>
<protein>
    <recommendedName>
        <fullName evidence="2">C2 domain-containing protein</fullName>
    </recommendedName>
</protein>
<feature type="domain" description="C2" evidence="2">
    <location>
        <begin position="1"/>
        <end position="115"/>
    </location>
</feature>
<dbReference type="PANTHER" id="PTHR32246">
    <property type="entry name" value="INGRESSION PROTEIN FIC1"/>
    <property type="match status" value="1"/>
</dbReference>
<dbReference type="PROSITE" id="PS50004">
    <property type="entry name" value="C2"/>
    <property type="match status" value="1"/>
</dbReference>
<feature type="compositionally biased region" description="Polar residues" evidence="1">
    <location>
        <begin position="173"/>
        <end position="188"/>
    </location>
</feature>
<accession>A0AAD4JQB2</accession>
<gene>
    <name evidence="3" type="ORF">C2S53_001202</name>
</gene>
<dbReference type="InterPro" id="IPR000008">
    <property type="entry name" value="C2_dom"/>
</dbReference>
<comment type="caution">
    <text evidence="3">The sequence shown here is derived from an EMBL/GenBank/DDBJ whole genome shotgun (WGS) entry which is preliminary data.</text>
</comment>
<dbReference type="SUPFAM" id="SSF49562">
    <property type="entry name" value="C2 domain (Calcium/lipid-binding domain, CaLB)"/>
    <property type="match status" value="1"/>
</dbReference>
<dbReference type="GO" id="GO:0006952">
    <property type="term" value="P:defense response"/>
    <property type="evidence" value="ECO:0007669"/>
    <property type="project" value="InterPro"/>
</dbReference>
<reference evidence="3 4" key="1">
    <citation type="journal article" date="2021" name="Nat. Commun.">
        <title>Incipient diploidization of the medicinal plant Perilla within 10,000 years.</title>
        <authorList>
            <person name="Zhang Y."/>
            <person name="Shen Q."/>
            <person name="Leng L."/>
            <person name="Zhang D."/>
            <person name="Chen S."/>
            <person name="Shi Y."/>
            <person name="Ning Z."/>
            <person name="Chen S."/>
        </authorList>
    </citation>
    <scope>NUCLEOTIDE SEQUENCE [LARGE SCALE GENOMIC DNA]</scope>
    <source>
        <strain evidence="4">cv. PC099</strain>
    </source>
</reference>
<dbReference type="Pfam" id="PF00168">
    <property type="entry name" value="C2"/>
    <property type="match status" value="1"/>
</dbReference>
<dbReference type="Proteomes" id="UP001190926">
    <property type="component" value="Unassembled WGS sequence"/>
</dbReference>
<feature type="region of interest" description="Disordered" evidence="1">
    <location>
        <begin position="301"/>
        <end position="328"/>
    </location>
</feature>
<dbReference type="AlphaFoldDB" id="A0AAD4JQB2"/>
<feature type="region of interest" description="Disordered" evidence="1">
    <location>
        <begin position="171"/>
        <end position="206"/>
    </location>
</feature>
<evidence type="ECO:0000313" key="4">
    <source>
        <dbReference type="Proteomes" id="UP001190926"/>
    </source>
</evidence>
<evidence type="ECO:0000313" key="3">
    <source>
        <dbReference type="EMBL" id="KAH6838111.1"/>
    </source>
</evidence>